<dbReference type="SUPFAM" id="SSF53474">
    <property type="entry name" value="alpha/beta-Hydrolases"/>
    <property type="match status" value="1"/>
</dbReference>
<accession>A0A3P1BZM0</accession>
<keyword evidence="2" id="KW-1185">Reference proteome</keyword>
<comment type="caution">
    <text evidence="1">The sequence shown here is derived from an EMBL/GenBank/DDBJ whole genome shotgun (WGS) entry which is preliminary data.</text>
</comment>
<dbReference type="InterPro" id="IPR029058">
    <property type="entry name" value="AB_hydrolase_fold"/>
</dbReference>
<gene>
    <name evidence="1" type="ORF">EHT25_01620</name>
</gene>
<dbReference type="EMBL" id="RQJO01000007">
    <property type="protein sequence ID" value="RRB06527.1"/>
    <property type="molecule type" value="Genomic_DNA"/>
</dbReference>
<name>A0A3P1BZM0_9BACT</name>
<dbReference type="RefSeq" id="WP_124869664.1">
    <property type="nucleotide sequence ID" value="NZ_RQJO01000007.1"/>
</dbReference>
<dbReference type="GO" id="GO:0016787">
    <property type="term" value="F:hydrolase activity"/>
    <property type="evidence" value="ECO:0007669"/>
    <property type="project" value="UniProtKB-KW"/>
</dbReference>
<dbReference type="OrthoDB" id="489469at2"/>
<dbReference type="Gene3D" id="3.40.50.1820">
    <property type="entry name" value="alpha/beta hydrolase"/>
    <property type="match status" value="1"/>
</dbReference>
<evidence type="ECO:0000313" key="1">
    <source>
        <dbReference type="EMBL" id="RRB06527.1"/>
    </source>
</evidence>
<dbReference type="AlphaFoldDB" id="A0A3P1BZM0"/>
<keyword evidence="1" id="KW-0378">Hydrolase</keyword>
<reference evidence="1 2" key="1">
    <citation type="submission" date="2018-11" db="EMBL/GenBank/DDBJ databases">
        <authorList>
            <person name="Zhou Z."/>
            <person name="Wang G."/>
        </authorList>
    </citation>
    <scope>NUCLEOTIDE SEQUENCE [LARGE SCALE GENOMIC DNA]</scope>
    <source>
        <strain evidence="1 2">KCTC52004</strain>
    </source>
</reference>
<evidence type="ECO:0000313" key="2">
    <source>
        <dbReference type="Proteomes" id="UP000271925"/>
    </source>
</evidence>
<organism evidence="1 2">
    <name type="scientific">Larkinella rosea</name>
    <dbReference type="NCBI Taxonomy" id="2025312"/>
    <lineage>
        <taxon>Bacteria</taxon>
        <taxon>Pseudomonadati</taxon>
        <taxon>Bacteroidota</taxon>
        <taxon>Cytophagia</taxon>
        <taxon>Cytophagales</taxon>
        <taxon>Spirosomataceae</taxon>
        <taxon>Larkinella</taxon>
    </lineage>
</organism>
<proteinExistence type="predicted"/>
<dbReference type="Proteomes" id="UP000271925">
    <property type="component" value="Unassembled WGS sequence"/>
</dbReference>
<protein>
    <submittedName>
        <fullName evidence="1">Alpha/beta hydrolase</fullName>
    </submittedName>
</protein>
<sequence>MSNPLVLIHGYSDVPESFKNWEKSLSDRGFDVANVHVCGYRSLTNEVTIKDIAEGFDRALRLRAGLNADEPFDAIVHSTGMLVIRAWLTTYAKQEKRKRRLKRLIAIAPASFGSPLAHKGRSWLGAIFKGNRSLGPDFMDAGDLILDGLELASRYTWDLAHRDLLSDEVFYGPDDNTPYVFTFCGATNYKGLQGLVTNPDGTDGTVRWAGCSLNTRKIILNLTTEDDDTTVKRLDFGQWRNDRRSNFQIPFIPIAGLNHGSIIENPTEELVDLVVKALAVSTSEEFQEWNKTAIQQTEVTLKSMVPWQQFIVRAVDERGDPITDYHVRFNAGYKDSPSDLKPLDVDVHVYSGDKSLRSFHFDLKKLDLENLARLRIEVIASSGTDLVRYYGHIDSDGTEDADKNTKQSAASHWTAVFDMGQMLSNSEVKLFYPFTTTLIELQLNREPEAWLPNGTKVTWFVEK</sequence>